<sequence length="363" mass="41105">MLTRKKTYVWVLLVLVGVISVASYYTLQHGVGTTWTSVSQLLSFDGHSPSARTNAPNLVVFGDSWSDDASRPSPVDRAARVTGEKFYDGEAQDGRRHLRFGAGFGGRWSDGPVWPEYLCMATGCADYLNLAFGGAKITNRFVKSPVPDLVQQRDNFLAIKSVDASATDKHRSLSEELAQNRRTLLIFWFGINDLIQYISLLPTTDDRQQAVVSSVATLFDVAKDLANRFPQSNFLFMSAIDVTLLPVWQERYTDNDPNLHKFKEVIRLSQVWRQEMAMHVGNWNKTLGSIQYWDANAWYARSISGVTNNGFNNIKDKCFDHNTSQLCSTPDKYFFWDHVHLTTAAHKSIAAKLRQMKLWPPRP</sequence>
<organism evidence="1 2">
    <name type="scientific">Lipomyces kononenkoae</name>
    <name type="common">Yeast</name>
    <dbReference type="NCBI Taxonomy" id="34357"/>
    <lineage>
        <taxon>Eukaryota</taxon>
        <taxon>Fungi</taxon>
        <taxon>Dikarya</taxon>
        <taxon>Ascomycota</taxon>
        <taxon>Saccharomycotina</taxon>
        <taxon>Lipomycetes</taxon>
        <taxon>Lipomycetales</taxon>
        <taxon>Lipomycetaceae</taxon>
        <taxon>Lipomyces</taxon>
    </lineage>
</organism>
<dbReference type="Proteomes" id="UP001433508">
    <property type="component" value="Unassembled WGS sequence"/>
</dbReference>
<gene>
    <name evidence="1" type="ORF">V1525DRAFT_447547</name>
</gene>
<name>A0ACC3TAM2_LIPKO</name>
<evidence type="ECO:0000313" key="2">
    <source>
        <dbReference type="Proteomes" id="UP001433508"/>
    </source>
</evidence>
<accession>A0ACC3TAM2</accession>
<keyword evidence="2" id="KW-1185">Reference proteome</keyword>
<dbReference type="EMBL" id="MU971336">
    <property type="protein sequence ID" value="KAK9240993.1"/>
    <property type="molecule type" value="Genomic_DNA"/>
</dbReference>
<reference evidence="2" key="1">
    <citation type="journal article" date="2024" name="Front. Bioeng. Biotechnol.">
        <title>Genome-scale model development and genomic sequencing of the oleaginous clade Lipomyces.</title>
        <authorList>
            <person name="Czajka J.J."/>
            <person name="Han Y."/>
            <person name="Kim J."/>
            <person name="Mondo S.J."/>
            <person name="Hofstad B.A."/>
            <person name="Robles A."/>
            <person name="Haridas S."/>
            <person name="Riley R."/>
            <person name="LaButti K."/>
            <person name="Pangilinan J."/>
            <person name="Andreopoulos W."/>
            <person name="Lipzen A."/>
            <person name="Yan J."/>
            <person name="Wang M."/>
            <person name="Ng V."/>
            <person name="Grigoriev I.V."/>
            <person name="Spatafora J.W."/>
            <person name="Magnuson J.K."/>
            <person name="Baker S.E."/>
            <person name="Pomraning K.R."/>
        </authorList>
    </citation>
    <scope>NUCLEOTIDE SEQUENCE [LARGE SCALE GENOMIC DNA]</scope>
    <source>
        <strain evidence="2">CBS 7786</strain>
    </source>
</reference>
<comment type="caution">
    <text evidence="1">The sequence shown here is derived from an EMBL/GenBank/DDBJ whole genome shotgun (WGS) entry which is preliminary data.</text>
</comment>
<protein>
    <submittedName>
        <fullName evidence="1">Uncharacterized protein</fullName>
    </submittedName>
</protein>
<evidence type="ECO:0000313" key="1">
    <source>
        <dbReference type="EMBL" id="KAK9240993.1"/>
    </source>
</evidence>
<proteinExistence type="predicted"/>